<keyword evidence="2 3" id="KW-0067">ATP-binding</keyword>
<dbReference type="Pfam" id="PF01580">
    <property type="entry name" value="FtsK_SpoIIIE"/>
    <property type="match status" value="1"/>
</dbReference>
<dbReference type="InterPro" id="IPR050206">
    <property type="entry name" value="FtsK/SpoIIIE/SftA"/>
</dbReference>
<dbReference type="InterPro" id="IPR002543">
    <property type="entry name" value="FtsK_dom"/>
</dbReference>
<dbReference type="RefSeq" id="WP_042344782.1">
    <property type="nucleotide sequence ID" value="NZ_CDOH01000136.1"/>
</dbReference>
<dbReference type="GO" id="GO:0005524">
    <property type="term" value="F:ATP binding"/>
    <property type="evidence" value="ECO:0007669"/>
    <property type="project" value="UniProtKB-UniRule"/>
</dbReference>
<dbReference type="EMBL" id="CDOI01000164">
    <property type="protein sequence ID" value="CEN48005.1"/>
    <property type="molecule type" value="Genomic_DNA"/>
</dbReference>
<dbReference type="PANTHER" id="PTHR22683">
    <property type="entry name" value="SPORULATION PROTEIN RELATED"/>
    <property type="match status" value="1"/>
</dbReference>
<evidence type="ECO:0000313" key="7">
    <source>
        <dbReference type="Proteomes" id="UP000045051"/>
    </source>
</evidence>
<protein>
    <recommendedName>
        <fullName evidence="5">FtsK domain-containing protein</fullName>
    </recommendedName>
</protein>
<reference evidence="6 7" key="1">
    <citation type="submission" date="2015-01" db="EMBL/GenBank/DDBJ databases">
        <authorList>
            <person name="MANFREDI Pablo"/>
        </authorList>
    </citation>
    <scope>NUCLEOTIDE SEQUENCE [LARGE SCALE GENOMIC DNA]</scope>
    <source>
        <strain evidence="6 7">CcD38</strain>
    </source>
</reference>
<feature type="domain" description="FtsK" evidence="5">
    <location>
        <begin position="502"/>
        <end position="697"/>
    </location>
</feature>
<dbReference type="AlphaFoldDB" id="A0A0B7I0G0"/>
<evidence type="ECO:0000256" key="3">
    <source>
        <dbReference type="PROSITE-ProRule" id="PRU00289"/>
    </source>
</evidence>
<feature type="coiled-coil region" evidence="4">
    <location>
        <begin position="26"/>
        <end position="86"/>
    </location>
</feature>
<feature type="coiled-coil region" evidence="4">
    <location>
        <begin position="1135"/>
        <end position="1172"/>
    </location>
</feature>
<dbReference type="Gene3D" id="3.40.50.300">
    <property type="entry name" value="P-loop containing nucleotide triphosphate hydrolases"/>
    <property type="match status" value="2"/>
</dbReference>
<gene>
    <name evidence="6" type="ORF">CCAND38_510012</name>
</gene>
<sequence length="1185" mass="136864">MDKKITIAPVSFSGFIENYERYYDDISDLIEKGKEYNAKYETLKNDFQVKDAACDTEKITVLNKIKSNYLQERQDLDLKLKKLQAEVFRYETIFQKGDTKYGKMTDEIQLRVDELKQAIKDLIDIKLDILEQTTSDKIIEIKEEFQNKKNEIINNYRNNSANLRDDVKVEFEKESLNEQEAFFDRQTISSNIEKLYNNISIFDSKNYSPLLEIGSFRVETDVVEKISREIKVLIPFIDSKSLLIIFDDKTENKVKNILVNLLSRVLLSTEVGKIQLILSDLKDLGQIFRELIPLTHEILKEAHGSANFKKELDDCNNRLHTVFSKYTSSSKNSNFLSLGEYNYHQITHNKAEELAPHHIQVVHNLSYDTNEQQIRELNRLINNGIKNGTNFIITWNKNDENEKSEKWIESIAKNANVLTIDFVGNLSNYLSIKHELVPNVIDEKKLHELVYSLNIKHSEFSKNIVKERFINTVPTDKNLWFNCDASELISVPIGKSKSHRGEQTIILKTKDFQSHLMLSGGTGSGKTNFLKTFITSAALHYSPEEIEFYLVDLKNGVGFDAFRKYQLPQVKLFAMGAENELILNLLQELNDEMNHRLNLLTQAGVDDIVEYNKRNPNNKIKRTLLIVDEFASVFEDDDDTAREIVAKISPLVRKARAVGINLFFSTQNFGRTQSFSSLFSEIPVRIVLKSSQDAASYLLGGGNDAMKYVETIGDGVLNYKAGIKLSESDNEFFKGYLLENDDLEIILTNINKESERRGFAKNQQMVYDNISNADFSKNAEIFQQKRVETFIDENDRTITKVITRRKIPIWLGEPTTISKTHFKMDLERNFNENILITGKDKSVSINAMYNILSSLSYAFASGEIAIRIISFLSEEENTELQLHLLNQLSVAFDYKFCDLENYEQELKILHTEVERRSQQNNTQAKRIFVFYVGLEKARKMQKVGYDETEQAEMFKKILSEGNNYNMHSIVEVMQPSFLGRISRNDLIGNFVHRIIFHLGSSDESRGVLGNNKAAHLYKADEPHTKFRAVYFNSNFEGVLPKIKPYIDLINSDDFTPKNFGKEYLNNTPIIDVIHKRVESSNEEIKAEEKEVENKKLEFSVSNENLAEIDYLMQLSQNSEDTEDEVIDIDDFFNRINSYEKSKNVNDENLAELEKLSQQLKELDEEDEVIDIDDFFNDFTSTETTK</sequence>
<evidence type="ECO:0000256" key="2">
    <source>
        <dbReference type="ARBA" id="ARBA00022840"/>
    </source>
</evidence>
<dbReference type="SUPFAM" id="SSF52540">
    <property type="entry name" value="P-loop containing nucleoside triphosphate hydrolases"/>
    <property type="match status" value="1"/>
</dbReference>
<dbReference type="PANTHER" id="PTHR22683:SF41">
    <property type="entry name" value="DNA TRANSLOCASE FTSK"/>
    <property type="match status" value="1"/>
</dbReference>
<proteinExistence type="predicted"/>
<keyword evidence="7" id="KW-1185">Reference proteome</keyword>
<evidence type="ECO:0000313" key="6">
    <source>
        <dbReference type="EMBL" id="CEN48005.1"/>
    </source>
</evidence>
<keyword evidence="4" id="KW-0175">Coiled coil</keyword>
<accession>A0A0B7I0G0</accession>
<evidence type="ECO:0000256" key="4">
    <source>
        <dbReference type="SAM" id="Coils"/>
    </source>
</evidence>
<dbReference type="InterPro" id="IPR027417">
    <property type="entry name" value="P-loop_NTPase"/>
</dbReference>
<evidence type="ECO:0000256" key="1">
    <source>
        <dbReference type="ARBA" id="ARBA00022741"/>
    </source>
</evidence>
<dbReference type="PROSITE" id="PS50901">
    <property type="entry name" value="FTSK"/>
    <property type="match status" value="1"/>
</dbReference>
<feature type="binding site" evidence="3">
    <location>
        <begin position="520"/>
        <end position="527"/>
    </location>
    <ligand>
        <name>ATP</name>
        <dbReference type="ChEBI" id="CHEBI:30616"/>
    </ligand>
</feature>
<keyword evidence="1 3" id="KW-0547">Nucleotide-binding</keyword>
<evidence type="ECO:0000259" key="5">
    <source>
        <dbReference type="PROSITE" id="PS50901"/>
    </source>
</evidence>
<feature type="coiled-coil region" evidence="4">
    <location>
        <begin position="1070"/>
        <end position="1097"/>
    </location>
</feature>
<name>A0A0B7I0G0_9FLAO</name>
<dbReference type="GO" id="GO:0003677">
    <property type="term" value="F:DNA binding"/>
    <property type="evidence" value="ECO:0007669"/>
    <property type="project" value="InterPro"/>
</dbReference>
<organism evidence="6 7">
    <name type="scientific">Capnocytophaga canis</name>
    <dbReference type="NCBI Taxonomy" id="1848903"/>
    <lineage>
        <taxon>Bacteria</taxon>
        <taxon>Pseudomonadati</taxon>
        <taxon>Bacteroidota</taxon>
        <taxon>Flavobacteriia</taxon>
        <taxon>Flavobacteriales</taxon>
        <taxon>Flavobacteriaceae</taxon>
        <taxon>Capnocytophaga</taxon>
    </lineage>
</organism>
<dbReference type="Proteomes" id="UP000045051">
    <property type="component" value="Unassembled WGS sequence"/>
</dbReference>